<accession>A0A1A9UTE5</accession>
<protein>
    <submittedName>
        <fullName evidence="1">Uncharacterized protein</fullName>
    </submittedName>
</protein>
<organism evidence="1 2">
    <name type="scientific">Glossina austeni</name>
    <name type="common">Savannah tsetse fly</name>
    <dbReference type="NCBI Taxonomy" id="7395"/>
    <lineage>
        <taxon>Eukaryota</taxon>
        <taxon>Metazoa</taxon>
        <taxon>Ecdysozoa</taxon>
        <taxon>Arthropoda</taxon>
        <taxon>Hexapoda</taxon>
        <taxon>Insecta</taxon>
        <taxon>Pterygota</taxon>
        <taxon>Neoptera</taxon>
        <taxon>Endopterygota</taxon>
        <taxon>Diptera</taxon>
        <taxon>Brachycera</taxon>
        <taxon>Muscomorpha</taxon>
        <taxon>Hippoboscoidea</taxon>
        <taxon>Glossinidae</taxon>
        <taxon>Glossina</taxon>
    </lineage>
</organism>
<keyword evidence="2" id="KW-1185">Reference proteome</keyword>
<evidence type="ECO:0000313" key="2">
    <source>
        <dbReference type="Proteomes" id="UP000078200"/>
    </source>
</evidence>
<sequence length="151" mass="16853">MLTVKLFLKVIVFGNVIEIVMKAIYAHNIRARHGPSLLSRNPTFEAFNPTGLSTVKHRLYSHKRSNLVIATIKEALACLVIPFTPVNSGVYASQSDGVPFKSILCCSPVDQHLSNKLSFKSNYFLDEFLWQSGCALTFHISIDAIHGLYNK</sequence>
<dbReference type="VEuPathDB" id="VectorBase:GAUT014717"/>
<name>A0A1A9UTE5_GLOAU</name>
<dbReference type="EnsemblMetazoa" id="GAUT014717-RA">
    <property type="protein sequence ID" value="GAUT014717-PA"/>
    <property type="gene ID" value="GAUT014717"/>
</dbReference>
<dbReference type="Proteomes" id="UP000078200">
    <property type="component" value="Unassembled WGS sequence"/>
</dbReference>
<evidence type="ECO:0000313" key="1">
    <source>
        <dbReference type="EnsemblMetazoa" id="GAUT014717-PA"/>
    </source>
</evidence>
<dbReference type="AlphaFoldDB" id="A0A1A9UTE5"/>
<proteinExistence type="predicted"/>
<reference evidence="1" key="1">
    <citation type="submission" date="2020-05" db="UniProtKB">
        <authorList>
            <consortium name="EnsemblMetazoa"/>
        </authorList>
    </citation>
    <scope>IDENTIFICATION</scope>
    <source>
        <strain evidence="1">TTRI</strain>
    </source>
</reference>